<feature type="compositionally biased region" description="Polar residues" evidence="2">
    <location>
        <begin position="41"/>
        <end position="59"/>
    </location>
</feature>
<feature type="compositionally biased region" description="Low complexity" evidence="2">
    <location>
        <begin position="218"/>
        <end position="247"/>
    </location>
</feature>
<dbReference type="EMBL" id="LN483166">
    <property type="protein sequence ID" value="CED84405.1"/>
    <property type="molecule type" value="Genomic_DNA"/>
</dbReference>
<evidence type="ECO:0000256" key="2">
    <source>
        <dbReference type="SAM" id="MobiDB-lite"/>
    </source>
</evidence>
<accession>A0A0F7SV56</accession>
<keyword evidence="1" id="KW-0175">Coiled coil</keyword>
<feature type="compositionally biased region" description="Polar residues" evidence="2">
    <location>
        <begin position="298"/>
        <end position="310"/>
    </location>
</feature>
<feature type="region of interest" description="Disordered" evidence="2">
    <location>
        <begin position="422"/>
        <end position="452"/>
    </location>
</feature>
<name>A0A0F7SV56_PHARH</name>
<feature type="compositionally biased region" description="Basic and acidic residues" evidence="2">
    <location>
        <begin position="20"/>
        <end position="33"/>
    </location>
</feature>
<dbReference type="AlphaFoldDB" id="A0A0F7SV56"/>
<feature type="compositionally biased region" description="Polar residues" evidence="2">
    <location>
        <begin position="342"/>
        <end position="366"/>
    </location>
</feature>
<organism evidence="3">
    <name type="scientific">Phaffia rhodozyma</name>
    <name type="common">Yeast</name>
    <name type="synonym">Xanthophyllomyces dendrorhous</name>
    <dbReference type="NCBI Taxonomy" id="264483"/>
    <lineage>
        <taxon>Eukaryota</taxon>
        <taxon>Fungi</taxon>
        <taxon>Dikarya</taxon>
        <taxon>Basidiomycota</taxon>
        <taxon>Agaricomycotina</taxon>
        <taxon>Tremellomycetes</taxon>
        <taxon>Cystofilobasidiales</taxon>
        <taxon>Mrakiaceae</taxon>
        <taxon>Phaffia</taxon>
    </lineage>
</organism>
<feature type="compositionally biased region" description="Polar residues" evidence="2">
    <location>
        <begin position="141"/>
        <end position="171"/>
    </location>
</feature>
<feature type="region of interest" description="Disordered" evidence="2">
    <location>
        <begin position="298"/>
        <end position="378"/>
    </location>
</feature>
<protein>
    <submittedName>
        <fullName evidence="3">Uncharacterized protein</fullName>
    </submittedName>
</protein>
<feature type="compositionally biased region" description="Polar residues" evidence="2">
    <location>
        <begin position="1"/>
        <end position="19"/>
    </location>
</feature>
<feature type="compositionally biased region" description="Low complexity" evidence="2">
    <location>
        <begin position="187"/>
        <end position="203"/>
    </location>
</feature>
<feature type="compositionally biased region" description="Polar residues" evidence="2">
    <location>
        <begin position="320"/>
        <end position="333"/>
    </location>
</feature>
<feature type="compositionally biased region" description="Low complexity" evidence="2">
    <location>
        <begin position="89"/>
        <end position="110"/>
    </location>
</feature>
<evidence type="ECO:0000313" key="3">
    <source>
        <dbReference type="EMBL" id="CED84405.1"/>
    </source>
</evidence>
<feature type="region of interest" description="Disordered" evidence="2">
    <location>
        <begin position="498"/>
        <end position="532"/>
    </location>
</feature>
<feature type="coiled-coil region" evidence="1">
    <location>
        <begin position="654"/>
        <end position="688"/>
    </location>
</feature>
<sequence length="756" mass="81655">MPSSSLRPSTKINKSQTPARTKEKSTTEPDQKRISVHRRSSSGVTSKKSVDQMTTSSPHSTHKDNPSLAKGVVGKSLAPISSRVRRMTTRSSIKSLQSQPSDSTSLSSPSANQQDTHAEASPTLISEEESATMALIASTIPKASTTLPSRKSNIPISRPASTASLFANPSSRAPAFAHRRSISLAFASPPSSALEQSDDSSPPSLGPPMTTTPRSLRRSVSSSFDSPSNLVISTPSDPTPDISSSPSRVTAIPKISMTPSPIKISRPVVRSLVPKTSSSSSGRPSTVSGSLAFLAVQNDSSRSTPRNQSIPILKKGHRPSLSTSTVPSKSANSLGRKRPDSVSITVTSTSLNNKSANTPHSVSSPGKLSGRSEKADLKRTPIKEVNSEDSMDEISVSSPVVEKVSVVEKTRRVIPKSPLKEMTEDGVDCSPLHHTDRPFPSLYPPNQSSSSQMLKNLLTPSATPYGSRVRPRPLVARNSLVHFDSMAQSFALEDEGDSLLHLPEDGPNLSFPDLSGPDLESPPGSLKRKARMRPSLVAPTKAKEHAKLVSLQDRLDESLLAQTALSELLEREIGKVRELEEHLAERQIEEDLLKASPVKPSAPTFSRPFLGKPMTEVEAVVVQENDLRLKTEVTRLKIELESSTDCIEHLQTGLSELTEQLTSAHGDIDSLQHDLISIQSKNSKLEADNVSREAELEAQQIASTVEGRKKASKAWSEVKMRAMGELEDLKGERDLLAILETSIRLLEREVRSGRTI</sequence>
<feature type="region of interest" description="Disordered" evidence="2">
    <location>
        <begin position="1"/>
        <end position="172"/>
    </location>
</feature>
<feature type="region of interest" description="Disordered" evidence="2">
    <location>
        <begin position="187"/>
        <end position="259"/>
    </location>
</feature>
<proteinExistence type="predicted"/>
<evidence type="ECO:0000256" key="1">
    <source>
        <dbReference type="SAM" id="Coils"/>
    </source>
</evidence>
<reference evidence="3" key="1">
    <citation type="submission" date="2014-08" db="EMBL/GenBank/DDBJ databases">
        <authorList>
            <person name="Sharma Rahul"/>
            <person name="Thines Marco"/>
        </authorList>
    </citation>
    <scope>NUCLEOTIDE SEQUENCE</scope>
</reference>